<dbReference type="Pfam" id="PF13936">
    <property type="entry name" value="HTH_38"/>
    <property type="match status" value="1"/>
</dbReference>
<dbReference type="InterPro" id="IPR025246">
    <property type="entry name" value="IS30-like_HTH"/>
</dbReference>
<sequence length="98" mass="11134">MIKVIIPETKEKIQRQIEVLEYILTQDTIKKDTAIHQASLEALKEGLVALDSVGRKKTAPTEKIRKLREEGKTQEAIARELNISLSTVRRELKGVELI</sequence>
<dbReference type="Proteomes" id="UP000199520">
    <property type="component" value="Unassembled WGS sequence"/>
</dbReference>
<dbReference type="SUPFAM" id="SSF46689">
    <property type="entry name" value="Homeodomain-like"/>
    <property type="match status" value="1"/>
</dbReference>
<gene>
    <name evidence="2" type="ORF">SAMN04490355_107224</name>
</gene>
<dbReference type="InterPro" id="IPR009057">
    <property type="entry name" value="Homeodomain-like_sf"/>
</dbReference>
<protein>
    <submittedName>
        <fullName evidence="2">Helix-turn-helix domain-containing protein</fullName>
    </submittedName>
</protein>
<dbReference type="Gene3D" id="1.10.10.60">
    <property type="entry name" value="Homeodomain-like"/>
    <property type="match status" value="1"/>
</dbReference>
<dbReference type="STRING" id="1123291.SAMN04490355_107224"/>
<evidence type="ECO:0000259" key="1">
    <source>
        <dbReference type="Pfam" id="PF13936"/>
    </source>
</evidence>
<organism evidence="2 3">
    <name type="scientific">Pelosinus propionicus DSM 13327</name>
    <dbReference type="NCBI Taxonomy" id="1123291"/>
    <lineage>
        <taxon>Bacteria</taxon>
        <taxon>Bacillati</taxon>
        <taxon>Bacillota</taxon>
        <taxon>Negativicutes</taxon>
        <taxon>Selenomonadales</taxon>
        <taxon>Sporomusaceae</taxon>
        <taxon>Pelosinus</taxon>
    </lineage>
</organism>
<dbReference type="AlphaFoldDB" id="A0A1I4PT97"/>
<dbReference type="RefSeq" id="WP_090943879.1">
    <property type="nucleotide sequence ID" value="NZ_FOTS01000072.1"/>
</dbReference>
<name>A0A1I4PT97_9FIRM</name>
<keyword evidence="3" id="KW-1185">Reference proteome</keyword>
<dbReference type="EMBL" id="FOTS01000072">
    <property type="protein sequence ID" value="SFM31062.1"/>
    <property type="molecule type" value="Genomic_DNA"/>
</dbReference>
<feature type="domain" description="Transposase IS30-like HTH" evidence="1">
    <location>
        <begin position="62"/>
        <end position="93"/>
    </location>
</feature>
<evidence type="ECO:0000313" key="3">
    <source>
        <dbReference type="Proteomes" id="UP000199520"/>
    </source>
</evidence>
<reference evidence="3" key="1">
    <citation type="submission" date="2016-10" db="EMBL/GenBank/DDBJ databases">
        <authorList>
            <person name="Varghese N."/>
            <person name="Submissions S."/>
        </authorList>
    </citation>
    <scope>NUCLEOTIDE SEQUENCE [LARGE SCALE GENOMIC DNA]</scope>
    <source>
        <strain evidence="3">DSM 13327</strain>
    </source>
</reference>
<proteinExistence type="predicted"/>
<evidence type="ECO:0000313" key="2">
    <source>
        <dbReference type="EMBL" id="SFM31062.1"/>
    </source>
</evidence>
<accession>A0A1I4PT97</accession>